<sequence>MNQCSCERCSNNLCAKKVPIFSFLSDEELKKIISMTGHLQFKKGEALCYEGEKSDTLFIINEGKVKLSKITKEGKEQIVHILTSGDFFGELNLFNDEEEYNFSAYAISNVKICTLSKENMDDILMRNPKISLKILKEVTKKLAETENLAQNLATNDADVRIAYMILEFGERYGIKQREEIEIRLPINREEMANYTGLTRETISRKLSKFEELDIIELKGNKIIIIKNEATLRGYVE</sequence>
<dbReference type="CDD" id="cd00038">
    <property type="entry name" value="CAP_ED"/>
    <property type="match status" value="1"/>
</dbReference>
<dbReference type="Pfam" id="PF00027">
    <property type="entry name" value="cNMP_binding"/>
    <property type="match status" value="1"/>
</dbReference>
<dbReference type="InterPro" id="IPR012318">
    <property type="entry name" value="HTH_CRP"/>
</dbReference>
<evidence type="ECO:0000259" key="1">
    <source>
        <dbReference type="PROSITE" id="PS50042"/>
    </source>
</evidence>
<dbReference type="PROSITE" id="PS50042">
    <property type="entry name" value="CNMP_BINDING_3"/>
    <property type="match status" value="1"/>
</dbReference>
<evidence type="ECO:0000259" key="2">
    <source>
        <dbReference type="PROSITE" id="PS51063"/>
    </source>
</evidence>
<dbReference type="CDD" id="cd00092">
    <property type="entry name" value="HTH_CRP"/>
    <property type="match status" value="1"/>
</dbReference>
<dbReference type="InterPro" id="IPR050397">
    <property type="entry name" value="Env_Response_Regulators"/>
</dbReference>
<dbReference type="EMBL" id="JAHLQL010000003">
    <property type="protein sequence ID" value="MBU5592271.1"/>
    <property type="molecule type" value="Genomic_DNA"/>
</dbReference>
<comment type="caution">
    <text evidence="3">The sequence shown here is derived from an EMBL/GenBank/DDBJ whole genome shotgun (WGS) entry which is preliminary data.</text>
</comment>
<evidence type="ECO:0000313" key="4">
    <source>
        <dbReference type="Proteomes" id="UP000736583"/>
    </source>
</evidence>
<protein>
    <submittedName>
        <fullName evidence="3">Crp/Fnr family transcriptional regulator</fullName>
    </submittedName>
</protein>
<dbReference type="SMART" id="SM00100">
    <property type="entry name" value="cNMP"/>
    <property type="match status" value="1"/>
</dbReference>
<dbReference type="SMART" id="SM00419">
    <property type="entry name" value="HTH_CRP"/>
    <property type="match status" value="1"/>
</dbReference>
<reference evidence="3 4" key="1">
    <citation type="submission" date="2021-06" db="EMBL/GenBank/DDBJ databases">
        <authorList>
            <person name="Sun Q."/>
            <person name="Li D."/>
        </authorList>
    </citation>
    <scope>NUCLEOTIDE SEQUENCE [LARGE SCALE GENOMIC DNA]</scope>
    <source>
        <strain evidence="3 4">MSJ-4</strain>
    </source>
</reference>
<feature type="domain" description="Cyclic nucleotide-binding" evidence="1">
    <location>
        <begin position="20"/>
        <end position="141"/>
    </location>
</feature>
<gene>
    <name evidence="3" type="ORF">KQI89_10900</name>
</gene>
<dbReference type="Proteomes" id="UP000736583">
    <property type="component" value="Unassembled WGS sequence"/>
</dbReference>
<evidence type="ECO:0000313" key="3">
    <source>
        <dbReference type="EMBL" id="MBU5592271.1"/>
    </source>
</evidence>
<feature type="domain" description="HTH crp-type" evidence="2">
    <location>
        <begin position="155"/>
        <end position="228"/>
    </location>
</feature>
<keyword evidence="4" id="KW-1185">Reference proteome</keyword>
<name>A0ABS6F1W5_9CLOT</name>
<dbReference type="PANTHER" id="PTHR24567:SF28">
    <property type="entry name" value="LISTERIOLYSIN REGULATORY PROTEIN"/>
    <property type="match status" value="1"/>
</dbReference>
<dbReference type="RefSeq" id="WP_216457090.1">
    <property type="nucleotide sequence ID" value="NZ_JAHLQL010000003.1"/>
</dbReference>
<dbReference type="Pfam" id="PF13545">
    <property type="entry name" value="HTH_Crp_2"/>
    <property type="match status" value="1"/>
</dbReference>
<accession>A0ABS6F1W5</accession>
<dbReference type="PANTHER" id="PTHR24567">
    <property type="entry name" value="CRP FAMILY TRANSCRIPTIONAL REGULATORY PROTEIN"/>
    <property type="match status" value="1"/>
</dbReference>
<organism evidence="3 4">
    <name type="scientific">Clostridium simiarum</name>
    <dbReference type="NCBI Taxonomy" id="2841506"/>
    <lineage>
        <taxon>Bacteria</taxon>
        <taxon>Bacillati</taxon>
        <taxon>Bacillota</taxon>
        <taxon>Clostridia</taxon>
        <taxon>Eubacteriales</taxon>
        <taxon>Clostridiaceae</taxon>
        <taxon>Clostridium</taxon>
    </lineage>
</organism>
<dbReference type="PROSITE" id="PS51063">
    <property type="entry name" value="HTH_CRP_2"/>
    <property type="match status" value="1"/>
</dbReference>
<dbReference type="InterPro" id="IPR000595">
    <property type="entry name" value="cNMP-bd_dom"/>
</dbReference>
<proteinExistence type="predicted"/>